<dbReference type="PANTHER" id="PTHR47504">
    <property type="entry name" value="RIGHT ORIGIN-BINDING PROTEIN"/>
    <property type="match status" value="1"/>
</dbReference>
<dbReference type="InterPro" id="IPR050959">
    <property type="entry name" value="MarA-like"/>
</dbReference>
<dbReference type="Proteomes" id="UP000198919">
    <property type="component" value="Unassembled WGS sequence"/>
</dbReference>
<organism evidence="6 7">
    <name type="scientific">Xenorhabdus mauleonii</name>
    <dbReference type="NCBI Taxonomy" id="351675"/>
    <lineage>
        <taxon>Bacteria</taxon>
        <taxon>Pseudomonadati</taxon>
        <taxon>Pseudomonadota</taxon>
        <taxon>Gammaproteobacteria</taxon>
        <taxon>Enterobacterales</taxon>
        <taxon>Morganellaceae</taxon>
        <taxon>Xenorhabdus</taxon>
    </lineage>
</organism>
<proteinExistence type="predicted"/>
<keyword evidence="1" id="KW-0805">Transcription regulation</keyword>
<evidence type="ECO:0000313" key="7">
    <source>
        <dbReference type="Proteomes" id="UP000198919"/>
    </source>
</evidence>
<dbReference type="SMART" id="SM00342">
    <property type="entry name" value="HTH_ARAC"/>
    <property type="match status" value="1"/>
</dbReference>
<reference evidence="7" key="1">
    <citation type="submission" date="2016-10" db="EMBL/GenBank/DDBJ databases">
        <authorList>
            <person name="Varghese N."/>
            <person name="Submissions S."/>
        </authorList>
    </citation>
    <scope>NUCLEOTIDE SEQUENCE [LARGE SCALE GENOMIC DNA]</scope>
    <source>
        <strain evidence="7">DSM 17908</strain>
    </source>
</reference>
<keyword evidence="2" id="KW-0238">DNA-binding</keyword>
<gene>
    <name evidence="6" type="ORF">SAMN05421680_12159</name>
    <name evidence="5" type="ORF">Xmau_03882</name>
</gene>
<feature type="domain" description="HTH araC/xylS-type" evidence="4">
    <location>
        <begin position="9"/>
        <end position="107"/>
    </location>
</feature>
<keyword evidence="8" id="KW-1185">Reference proteome</keyword>
<protein>
    <submittedName>
        <fullName evidence="6">AraC family transcriptional regulator, mar-sox-rob regulon activator</fullName>
    </submittedName>
</protein>
<dbReference type="STRING" id="351675.SAMN05421680_12159"/>
<dbReference type="GO" id="GO:0003700">
    <property type="term" value="F:DNA-binding transcription factor activity"/>
    <property type="evidence" value="ECO:0007669"/>
    <property type="project" value="InterPro"/>
</dbReference>
<dbReference type="InterPro" id="IPR018060">
    <property type="entry name" value="HTH_AraC"/>
</dbReference>
<dbReference type="EMBL" id="FORG01000021">
    <property type="protein sequence ID" value="SFJ96054.1"/>
    <property type="molecule type" value="Genomic_DNA"/>
</dbReference>
<evidence type="ECO:0000256" key="2">
    <source>
        <dbReference type="ARBA" id="ARBA00023125"/>
    </source>
</evidence>
<evidence type="ECO:0000313" key="8">
    <source>
        <dbReference type="Proteomes" id="UP000224607"/>
    </source>
</evidence>
<evidence type="ECO:0000313" key="5">
    <source>
        <dbReference type="EMBL" id="PHM37404.1"/>
    </source>
</evidence>
<dbReference type="Proteomes" id="UP000224607">
    <property type="component" value="Unassembled WGS sequence"/>
</dbReference>
<reference evidence="6" key="2">
    <citation type="submission" date="2016-10" db="EMBL/GenBank/DDBJ databases">
        <authorList>
            <person name="de Groot N.N."/>
        </authorList>
    </citation>
    <scope>NUCLEOTIDE SEQUENCE [LARGE SCALE GENOMIC DNA]</scope>
    <source>
        <strain evidence="6">DSM 17908</strain>
    </source>
</reference>
<dbReference type="AlphaFoldDB" id="A0A1I3VKW3"/>
<evidence type="ECO:0000256" key="1">
    <source>
        <dbReference type="ARBA" id="ARBA00023015"/>
    </source>
</evidence>
<evidence type="ECO:0000256" key="3">
    <source>
        <dbReference type="ARBA" id="ARBA00023163"/>
    </source>
</evidence>
<dbReference type="InterPro" id="IPR009057">
    <property type="entry name" value="Homeodomain-like_sf"/>
</dbReference>
<dbReference type="SUPFAM" id="SSF46689">
    <property type="entry name" value="Homeodomain-like"/>
    <property type="match status" value="2"/>
</dbReference>
<evidence type="ECO:0000313" key="6">
    <source>
        <dbReference type="EMBL" id="SFJ96054.1"/>
    </source>
</evidence>
<sequence length="123" mass="14631">MLFHENIVKDTLSWIEENLESPLSIKIIAERSGYTKWHLQKIFKEQTGIALWEYVRSRRLSCVALALQFTRENIVDIAIRYEYDSQQSLCRAFKKQFNITPSMYRKQSICRLQKISLPSENKE</sequence>
<dbReference type="Pfam" id="PF12833">
    <property type="entry name" value="HTH_18"/>
    <property type="match status" value="1"/>
</dbReference>
<dbReference type="PANTHER" id="PTHR47504:SF5">
    <property type="entry name" value="RIGHT ORIGIN-BINDING PROTEIN"/>
    <property type="match status" value="1"/>
</dbReference>
<dbReference type="EMBL" id="NITY01000021">
    <property type="protein sequence ID" value="PHM37404.1"/>
    <property type="molecule type" value="Genomic_DNA"/>
</dbReference>
<name>A0A1I3VKW3_9GAMM</name>
<dbReference type="PROSITE" id="PS01124">
    <property type="entry name" value="HTH_ARAC_FAMILY_2"/>
    <property type="match status" value="1"/>
</dbReference>
<evidence type="ECO:0000259" key="4">
    <source>
        <dbReference type="PROSITE" id="PS01124"/>
    </source>
</evidence>
<accession>A0A1I3VKW3</accession>
<dbReference type="RefSeq" id="WP_244590711.1">
    <property type="nucleotide sequence ID" value="NZ_CAWNQB010000014.1"/>
</dbReference>
<keyword evidence="3" id="KW-0804">Transcription</keyword>
<reference evidence="5 8" key="3">
    <citation type="journal article" date="2017" name="Nat. Microbiol.">
        <title>Natural product diversity associated with the nematode symbionts Photorhabdus and Xenorhabdus.</title>
        <authorList>
            <person name="Tobias N.J."/>
            <person name="Wolff H."/>
            <person name="Djahanschiri B."/>
            <person name="Grundmann F."/>
            <person name="Kronenwerth M."/>
            <person name="Shi Y.M."/>
            <person name="Simonyi S."/>
            <person name="Grun P."/>
            <person name="Shapiro-Ilan D."/>
            <person name="Pidot S.J."/>
            <person name="Stinear T.P."/>
            <person name="Ebersberger I."/>
            <person name="Bode H.B."/>
        </authorList>
    </citation>
    <scope>NUCLEOTIDE SEQUENCE [LARGE SCALE GENOMIC DNA]</scope>
    <source>
        <strain evidence="5 8">DSM 17908</strain>
    </source>
</reference>
<dbReference type="GO" id="GO:0043565">
    <property type="term" value="F:sequence-specific DNA binding"/>
    <property type="evidence" value="ECO:0007669"/>
    <property type="project" value="InterPro"/>
</dbReference>
<dbReference type="Gene3D" id="1.10.10.60">
    <property type="entry name" value="Homeodomain-like"/>
    <property type="match status" value="2"/>
</dbReference>